<keyword evidence="1" id="KW-0472">Membrane</keyword>
<sequence>MIRPVEIAAATKPSPPDAIYYQVVASSNELPAFDPLLMIKTVVLSPDNVKRFNRTVLRFSTLLEHVVVFAFILRFATFIVSASVGRVMASVAALLHVPPILIFSFGMRVEYIKIIVWTFDFGVLHAANTLWAIVFSAVLGDSRAVLVFICWINFTNSLLQETHLRNTVFMVAVTLGELLFFAMLVVWLALDFVDDLHHYDLITARGHTLSTKDVLVNVLGTMAMLDLRKLYRRYHHLQQKRRTGTATQSLGYRCKIALRESKMVMSSSYSIVDRPTTPSPLQMCLSGESTRYDPRDTVWPRVGTLKPLSRCQIAMLYICGMTGGLFAQLSLFQSDNGNGGKAIAIVGITMSTGFCGVYTCCSQQQLLKRVVSSFHFLFQELQVLTAGICLMDMFSWEWVPVCGIASGMILSHTFFTVDALTPLMKRRLHFEFWLFVVGIMLFMLVLVLLLVDVLLFGYLGLRDREFLNVSIVGHQAIFHAAPFLFGRVLTVILWSSRYVYIVLTRVDDNALVLLRGNVEFDFENWKRQVVLDSRATRT</sequence>
<feature type="transmembrane region" description="Helical" evidence="1">
    <location>
        <begin position="432"/>
        <end position="456"/>
    </location>
</feature>
<proteinExistence type="predicted"/>
<reference evidence="2 3" key="1">
    <citation type="submission" date="2018-01" db="EMBL/GenBank/DDBJ databases">
        <title>Draft genome of the strawberry crown rot pathogen Phytophthora cactorum.</title>
        <authorList>
            <person name="Armitage A.D."/>
            <person name="Lysoe E."/>
            <person name="Nellist C.F."/>
            <person name="Harrison R.J."/>
            <person name="Brurberg M.B."/>
        </authorList>
    </citation>
    <scope>NUCLEOTIDE SEQUENCE [LARGE SCALE GENOMIC DNA]</scope>
    <source>
        <strain evidence="2 3">10300</strain>
    </source>
</reference>
<evidence type="ECO:0000313" key="3">
    <source>
        <dbReference type="Proteomes" id="UP000251314"/>
    </source>
</evidence>
<keyword evidence="3" id="KW-1185">Reference proteome</keyword>
<dbReference type="EMBL" id="MJFZ01000188">
    <property type="protein sequence ID" value="RAW34814.1"/>
    <property type="molecule type" value="Genomic_DNA"/>
</dbReference>
<protein>
    <recommendedName>
        <fullName evidence="4">Transmembrane protein</fullName>
    </recommendedName>
</protein>
<evidence type="ECO:0008006" key="4">
    <source>
        <dbReference type="Google" id="ProtNLM"/>
    </source>
</evidence>
<feature type="transmembrane region" description="Helical" evidence="1">
    <location>
        <begin position="476"/>
        <end position="495"/>
    </location>
</feature>
<feature type="transmembrane region" description="Helical" evidence="1">
    <location>
        <begin position="167"/>
        <end position="190"/>
    </location>
</feature>
<dbReference type="Proteomes" id="UP000251314">
    <property type="component" value="Unassembled WGS sequence"/>
</dbReference>
<feature type="transmembrane region" description="Helical" evidence="1">
    <location>
        <begin position="87"/>
        <end position="107"/>
    </location>
</feature>
<accession>A0A329SDE6</accession>
<dbReference type="VEuPathDB" id="FungiDB:PC110_g8870"/>
<feature type="transmembrane region" description="Helical" evidence="1">
    <location>
        <begin position="61"/>
        <end position="81"/>
    </location>
</feature>
<keyword evidence="1" id="KW-1133">Transmembrane helix</keyword>
<evidence type="ECO:0000313" key="2">
    <source>
        <dbReference type="EMBL" id="RAW34814.1"/>
    </source>
</evidence>
<organism evidence="2 3">
    <name type="scientific">Phytophthora cactorum</name>
    <dbReference type="NCBI Taxonomy" id="29920"/>
    <lineage>
        <taxon>Eukaryota</taxon>
        <taxon>Sar</taxon>
        <taxon>Stramenopiles</taxon>
        <taxon>Oomycota</taxon>
        <taxon>Peronosporomycetes</taxon>
        <taxon>Peronosporales</taxon>
        <taxon>Peronosporaceae</taxon>
        <taxon>Phytophthora</taxon>
    </lineage>
</organism>
<comment type="caution">
    <text evidence="2">The sequence shown here is derived from an EMBL/GenBank/DDBJ whole genome shotgun (WGS) entry which is preliminary data.</text>
</comment>
<name>A0A329SDE6_9STRA</name>
<dbReference type="AlphaFoldDB" id="A0A329SDE6"/>
<keyword evidence="1" id="KW-0812">Transmembrane</keyword>
<evidence type="ECO:0000256" key="1">
    <source>
        <dbReference type="SAM" id="Phobius"/>
    </source>
</evidence>
<gene>
    <name evidence="2" type="ORF">PC110_g8870</name>
</gene>
<dbReference type="OrthoDB" id="99715at2759"/>
<feature type="transmembrane region" description="Helical" evidence="1">
    <location>
        <begin position="313"/>
        <end position="331"/>
    </location>
</feature>
<feature type="transmembrane region" description="Helical" evidence="1">
    <location>
        <begin position="343"/>
        <end position="361"/>
    </location>
</feature>